<name>A0A1H2PX66_9BURK</name>
<dbReference type="NCBIfam" id="NF005679">
    <property type="entry name" value="PRK07475.1"/>
    <property type="match status" value="1"/>
</dbReference>
<sequence length="257" mass="26930">MLRELTPRQRTVHGVTLGILMLDTGFQRVPGDIGHAATWPFPVQYGVVRGVHGPDVIDGRGEVLTRFVEAADALVRLGVDGITTSCGFLVKHQRALAARCAVPVATSSLLQIPSVAAMLPPGKRVGVLCAKPDALGAEHFAALGLPADLPVGGLSADSQFFRNNLSNAARVDVAEQGRELLACARALHAAHPDIGAIVSECANFAPYSADLAEALALPVFDIVSMGEWFHAGLRPRRFAVTDADTAASTVSALAQNS</sequence>
<keyword evidence="2" id="KW-1185">Reference proteome</keyword>
<reference evidence="2" key="1">
    <citation type="submission" date="2016-09" db="EMBL/GenBank/DDBJ databases">
        <authorList>
            <person name="Varghese N."/>
            <person name="Submissions S."/>
        </authorList>
    </citation>
    <scope>NUCLEOTIDE SEQUENCE [LARGE SCALE GENOMIC DNA]</scope>
    <source>
        <strain evidence="2">JS23</strain>
    </source>
</reference>
<dbReference type="AlphaFoldDB" id="A0A1H2PX66"/>
<dbReference type="Proteomes" id="UP000243719">
    <property type="component" value="Unassembled WGS sequence"/>
</dbReference>
<dbReference type="EMBL" id="FNLO01000015">
    <property type="protein sequence ID" value="SDV51189.1"/>
    <property type="molecule type" value="Genomic_DNA"/>
</dbReference>
<gene>
    <name evidence="1" type="ORF">SAMN05216551_11599</name>
</gene>
<evidence type="ECO:0000313" key="1">
    <source>
        <dbReference type="EMBL" id="SDV51189.1"/>
    </source>
</evidence>
<accession>A0A1H2PX66</accession>
<organism evidence="1 2">
    <name type="scientific">Chitinasiproducens palmae</name>
    <dbReference type="NCBI Taxonomy" id="1770053"/>
    <lineage>
        <taxon>Bacteria</taxon>
        <taxon>Pseudomonadati</taxon>
        <taxon>Pseudomonadota</taxon>
        <taxon>Betaproteobacteria</taxon>
        <taxon>Burkholderiales</taxon>
        <taxon>Burkholderiaceae</taxon>
        <taxon>Chitinasiproducens</taxon>
    </lineage>
</organism>
<dbReference type="RefSeq" id="WP_235838063.1">
    <property type="nucleotide sequence ID" value="NZ_FNLO01000015.1"/>
</dbReference>
<proteinExistence type="predicted"/>
<evidence type="ECO:0000313" key="2">
    <source>
        <dbReference type="Proteomes" id="UP000243719"/>
    </source>
</evidence>
<protein>
    <submittedName>
        <fullName evidence="1">Asp/Glu/hydantoin racemase</fullName>
    </submittedName>
</protein>
<dbReference type="STRING" id="1770053.SAMN05216551_11599"/>